<accession>A0A146M284</accession>
<dbReference type="AlphaFoldDB" id="A0A146M284"/>
<evidence type="ECO:0008006" key="2">
    <source>
        <dbReference type="Google" id="ProtNLM"/>
    </source>
</evidence>
<gene>
    <name evidence="1" type="ORF">g.11334</name>
</gene>
<name>A0A146M284_LYGHE</name>
<sequence>MTELVIQDTIEETLKAQSGASIASLVLDFSKSSEQVSSQILEHSLRVLQLDGKIKIIVPAKQTHIRRLFILNGFSSIHSDTSNSDPDIKIFLATKPDFTGVSVTLDGKVEVMPADSVWTLDIINNIDVDNTKDNQMISEFDLVQQDIPKPTYGGTSDQPKKRRACKNCTCG</sequence>
<reference evidence="1" key="1">
    <citation type="journal article" date="2016" name="Gigascience">
        <title>De novo construction of an expanded transcriptome assembly for the western tarnished plant bug, Lygus hesperus.</title>
        <authorList>
            <person name="Tassone E.E."/>
            <person name="Geib S.M."/>
            <person name="Hall B."/>
            <person name="Fabrick J.A."/>
            <person name="Brent C.S."/>
            <person name="Hull J.J."/>
        </authorList>
    </citation>
    <scope>NUCLEOTIDE SEQUENCE</scope>
</reference>
<evidence type="ECO:0000313" key="1">
    <source>
        <dbReference type="EMBL" id="JAQ13355.1"/>
    </source>
</evidence>
<organism evidence="1">
    <name type="scientific">Lygus hesperus</name>
    <name type="common">Western plant bug</name>
    <dbReference type="NCBI Taxonomy" id="30085"/>
    <lineage>
        <taxon>Eukaryota</taxon>
        <taxon>Metazoa</taxon>
        <taxon>Ecdysozoa</taxon>
        <taxon>Arthropoda</taxon>
        <taxon>Hexapoda</taxon>
        <taxon>Insecta</taxon>
        <taxon>Pterygota</taxon>
        <taxon>Neoptera</taxon>
        <taxon>Paraneoptera</taxon>
        <taxon>Hemiptera</taxon>
        <taxon>Heteroptera</taxon>
        <taxon>Panheteroptera</taxon>
        <taxon>Cimicomorpha</taxon>
        <taxon>Miridae</taxon>
        <taxon>Mirini</taxon>
        <taxon>Lygus</taxon>
    </lineage>
</organism>
<protein>
    <recommendedName>
        <fullName evidence="2">Anamorsin</fullName>
    </recommendedName>
</protein>
<proteinExistence type="predicted"/>
<dbReference type="EMBL" id="GDHC01005274">
    <property type="protein sequence ID" value="JAQ13355.1"/>
    <property type="molecule type" value="Transcribed_RNA"/>
</dbReference>